<name>A0A7R7IBK8_9FIRM</name>
<dbReference type="GO" id="GO:0005886">
    <property type="term" value="C:plasma membrane"/>
    <property type="evidence" value="ECO:0007669"/>
    <property type="project" value="TreeGrafter"/>
</dbReference>
<dbReference type="RefSeq" id="WP_271715012.1">
    <property type="nucleotide sequence ID" value="NZ_AP024169.1"/>
</dbReference>
<dbReference type="InterPro" id="IPR012312">
    <property type="entry name" value="Hemerythrin-like"/>
</dbReference>
<proteinExistence type="predicted"/>
<dbReference type="PANTHER" id="PTHR39966:SF1">
    <property type="entry name" value="HEMERYTHRIN-LIKE DOMAIN-CONTAINING PROTEIN"/>
    <property type="match status" value="1"/>
</dbReference>
<gene>
    <name evidence="2" type="ORF">bsdtb5_10430</name>
</gene>
<keyword evidence="3" id="KW-1185">Reference proteome</keyword>
<evidence type="ECO:0000313" key="2">
    <source>
        <dbReference type="EMBL" id="BCN29748.1"/>
    </source>
</evidence>
<dbReference type="Pfam" id="PF01814">
    <property type="entry name" value="Hemerythrin"/>
    <property type="match status" value="1"/>
</dbReference>
<protein>
    <submittedName>
        <fullName evidence="2">Hemerythrin</fullName>
    </submittedName>
</protein>
<organism evidence="2 3">
    <name type="scientific">Anaeromicropila herbilytica</name>
    <dbReference type="NCBI Taxonomy" id="2785025"/>
    <lineage>
        <taxon>Bacteria</taxon>
        <taxon>Bacillati</taxon>
        <taxon>Bacillota</taxon>
        <taxon>Clostridia</taxon>
        <taxon>Lachnospirales</taxon>
        <taxon>Lachnospiraceae</taxon>
        <taxon>Anaeromicropila</taxon>
    </lineage>
</organism>
<reference evidence="2 3" key="1">
    <citation type="submission" date="2020-11" db="EMBL/GenBank/DDBJ databases">
        <title>Draft genome sequencing of a Lachnospiraceae strain isolated from anoxic soil subjected to BSD treatment.</title>
        <authorList>
            <person name="Uek A."/>
            <person name="Tonouchi A."/>
        </authorList>
    </citation>
    <scope>NUCLEOTIDE SEQUENCE [LARGE SCALE GENOMIC DNA]</scope>
    <source>
        <strain evidence="2 3">TB5</strain>
    </source>
</reference>
<evidence type="ECO:0000313" key="3">
    <source>
        <dbReference type="Proteomes" id="UP000595897"/>
    </source>
</evidence>
<accession>A0A7R7IBK8</accession>
<dbReference type="PANTHER" id="PTHR39966">
    <property type="entry name" value="BLL2471 PROTEIN-RELATED"/>
    <property type="match status" value="1"/>
</dbReference>
<evidence type="ECO:0000259" key="1">
    <source>
        <dbReference type="Pfam" id="PF01814"/>
    </source>
</evidence>
<dbReference type="KEGG" id="ahb:bsdtb5_10430"/>
<feature type="domain" description="Hemerythrin-like" evidence="1">
    <location>
        <begin position="3"/>
        <end position="138"/>
    </location>
</feature>
<dbReference type="Gene3D" id="1.20.120.520">
    <property type="entry name" value="nmb1532 protein domain like"/>
    <property type="match status" value="1"/>
</dbReference>
<dbReference type="AlphaFoldDB" id="A0A7R7IBK8"/>
<sequence>MNSIELMVQEHDYIKRMLVVVRKACYKILKGEDICFEDFEKMVDFIQNYADKHHHGKEEKFLFQEMMDSLGDLGVKLVRNGMLVEHDLGRLFIKELCDAIERVKQNDEESKLDVIANAISYTHLLNRHIDKENDVIYPFGQKQLTKELMDKVNQNSLEFEEEATKQGFQNRYIQLLEELEKKYI</sequence>
<dbReference type="EMBL" id="AP024169">
    <property type="protein sequence ID" value="BCN29748.1"/>
    <property type="molecule type" value="Genomic_DNA"/>
</dbReference>
<dbReference type="Proteomes" id="UP000595897">
    <property type="component" value="Chromosome"/>
</dbReference>